<name>A0A0X8JMC1_9BACT</name>
<dbReference type="GO" id="GO:0004674">
    <property type="term" value="F:protein serine/threonine kinase activity"/>
    <property type="evidence" value="ECO:0007669"/>
    <property type="project" value="TreeGrafter"/>
</dbReference>
<dbReference type="PANTHER" id="PTHR37419:SF1">
    <property type="entry name" value="SERINE_THREONINE-PROTEIN KINASE TOXIN HIPA"/>
    <property type="match status" value="1"/>
</dbReference>
<comment type="similarity">
    <text evidence="1">Belongs to the HipA Ser/Thr kinase family.</text>
</comment>
<dbReference type="Pfam" id="PF07804">
    <property type="entry name" value="HipA_C"/>
    <property type="match status" value="1"/>
</dbReference>
<evidence type="ECO:0008006" key="8">
    <source>
        <dbReference type="Google" id="ProtNLM"/>
    </source>
</evidence>
<dbReference type="PANTHER" id="PTHR37419">
    <property type="entry name" value="SERINE/THREONINE-PROTEIN KINASE TOXIN HIPA"/>
    <property type="match status" value="1"/>
</dbReference>
<evidence type="ECO:0000259" key="5">
    <source>
        <dbReference type="Pfam" id="PF13657"/>
    </source>
</evidence>
<dbReference type="STRING" id="44742.AXF13_15380"/>
<dbReference type="InterPro" id="IPR052028">
    <property type="entry name" value="HipA_Ser/Thr_kinase"/>
</dbReference>
<organism evidence="6 7">
    <name type="scientific">Desulfovibrio fairfieldensis</name>
    <dbReference type="NCBI Taxonomy" id="44742"/>
    <lineage>
        <taxon>Bacteria</taxon>
        <taxon>Pseudomonadati</taxon>
        <taxon>Thermodesulfobacteriota</taxon>
        <taxon>Desulfovibrionia</taxon>
        <taxon>Desulfovibrionales</taxon>
        <taxon>Desulfovibrionaceae</taxon>
        <taxon>Desulfovibrio</taxon>
    </lineage>
</organism>
<evidence type="ECO:0000256" key="1">
    <source>
        <dbReference type="ARBA" id="ARBA00010164"/>
    </source>
</evidence>
<keyword evidence="2" id="KW-0808">Transferase</keyword>
<gene>
    <name evidence="6" type="ORF">AXF13_15380</name>
</gene>
<dbReference type="GO" id="GO:0005829">
    <property type="term" value="C:cytosol"/>
    <property type="evidence" value="ECO:0007669"/>
    <property type="project" value="TreeGrafter"/>
</dbReference>
<dbReference type="RefSeq" id="WP_062254549.1">
    <property type="nucleotide sequence ID" value="NZ_CP014229.1"/>
</dbReference>
<dbReference type="InterPro" id="IPR012893">
    <property type="entry name" value="HipA-like_C"/>
</dbReference>
<evidence type="ECO:0000259" key="4">
    <source>
        <dbReference type="Pfam" id="PF07804"/>
    </source>
</evidence>
<feature type="domain" description="HipA N-terminal subdomain 1" evidence="5">
    <location>
        <begin position="2"/>
        <end position="100"/>
    </location>
</feature>
<evidence type="ECO:0000313" key="6">
    <source>
        <dbReference type="EMBL" id="AMD91397.1"/>
    </source>
</evidence>
<accession>A0A0X8JMC1</accession>
<reference evidence="7" key="1">
    <citation type="submission" date="2016-02" db="EMBL/GenBank/DDBJ databases">
        <authorList>
            <person name="Holder M.E."/>
            <person name="Ajami N.J."/>
            <person name="Petrosino J.F."/>
        </authorList>
    </citation>
    <scope>NUCLEOTIDE SEQUENCE [LARGE SCALE GENOMIC DNA]</scope>
    <source>
        <strain evidence="7">CCUG 45958</strain>
    </source>
</reference>
<keyword evidence="7" id="KW-1185">Reference proteome</keyword>
<dbReference type="KEGG" id="dfi:AXF13_15380"/>
<proteinExistence type="inferred from homology"/>
<protein>
    <recommendedName>
        <fullName evidence="8">Phosphatidylinositol kinase</fullName>
    </recommendedName>
</protein>
<dbReference type="CDD" id="cd17793">
    <property type="entry name" value="HipA"/>
    <property type="match status" value="1"/>
</dbReference>
<feature type="domain" description="HipA-like C-terminal" evidence="4">
    <location>
        <begin position="143"/>
        <end position="355"/>
    </location>
</feature>
<evidence type="ECO:0000313" key="7">
    <source>
        <dbReference type="Proteomes" id="UP000069241"/>
    </source>
</evidence>
<dbReference type="Pfam" id="PF13657">
    <property type="entry name" value="Couple_hipA"/>
    <property type="match status" value="1"/>
</dbReference>
<evidence type="ECO:0000256" key="2">
    <source>
        <dbReference type="ARBA" id="ARBA00022679"/>
    </source>
</evidence>
<dbReference type="NCBIfam" id="TIGR03071">
    <property type="entry name" value="couple_hipA"/>
    <property type="match status" value="1"/>
</dbReference>
<dbReference type="InterPro" id="IPR017508">
    <property type="entry name" value="HipA_N1"/>
</dbReference>
<dbReference type="Proteomes" id="UP000069241">
    <property type="component" value="Chromosome"/>
</dbReference>
<dbReference type="AlphaFoldDB" id="A0A0X8JMC1"/>
<evidence type="ECO:0000256" key="3">
    <source>
        <dbReference type="ARBA" id="ARBA00022777"/>
    </source>
</evidence>
<keyword evidence="3" id="KW-0418">Kinase</keyword>
<sequence length="412" mass="45269">MLTVWYNKELVGKLYPVERGNIVFQYAASWLANAGSIPISLSLPLVDEAFSTDLSTAFFDNLLPEECLREAVARERGLESSATYALLEVLGAECAGAFVILPAHETPVEAPYSYTPLSQEALTRYIAQLPTQPLLGGQEEMRLSLAGAQSKGVVRIDAHMGFSLPQNGAPSTHIIKPASIRFPNLPGNEVFCMGLAAHMGLEVPPFFLTSTLPQAFVVERYDRRIVGGSIERLHQEDFCQALGLASRRKYQRGAGSATLPQCFALLSHCQNPAGDVHKLLQWVIFNVCIGNSDAHAKNISLLYDGKKPRLAPFYDLVSTAPYNVSQKLALKIGGKNDGDRLYHGEWRRFAADISMEYGALTNVGNGLVSCLRDSIDGLAGDFIAQYGFIPEITEIVKTIKLRTTFLLQEWEK</sequence>
<dbReference type="Gene3D" id="1.10.1070.20">
    <property type="match status" value="1"/>
</dbReference>
<dbReference type="EMBL" id="CP014229">
    <property type="protein sequence ID" value="AMD91397.1"/>
    <property type="molecule type" value="Genomic_DNA"/>
</dbReference>